<evidence type="ECO:0000313" key="1">
    <source>
        <dbReference type="EMBL" id="CAJ1505569.1"/>
    </source>
</evidence>
<evidence type="ECO:0000313" key="2">
    <source>
        <dbReference type="Proteomes" id="UP001190336"/>
    </source>
</evidence>
<name>A0ABM9LVS6_9MYCO</name>
<reference evidence="1 2" key="1">
    <citation type="submission" date="2023-08" db="EMBL/GenBank/DDBJ databases">
        <authorList>
            <person name="Folkvardsen B D."/>
            <person name="Norman A."/>
        </authorList>
    </citation>
    <scope>NUCLEOTIDE SEQUENCE [LARGE SCALE GENOMIC DNA]</scope>
    <source>
        <strain evidence="1 2">Mu0083</strain>
    </source>
</reference>
<gene>
    <name evidence="1" type="ORF">MU0083_003728</name>
</gene>
<dbReference type="EMBL" id="OY726394">
    <property type="protein sequence ID" value="CAJ1505569.1"/>
    <property type="molecule type" value="Genomic_DNA"/>
</dbReference>
<sequence>MTNAITLRGIELRYVLTLFLHHRDCPASIGEMADELQSRGFTVRGRPSKAISDALRWECNIGRVYRRGRGRYGPAYMPRSTEHRMHQRVMALRARAAELNVPSAPP</sequence>
<accession>A0ABM9LVS6</accession>
<dbReference type="RefSeq" id="WP_308474382.1">
    <property type="nucleotide sequence ID" value="NZ_OY726394.1"/>
</dbReference>
<keyword evidence="2" id="KW-1185">Reference proteome</keyword>
<organism evidence="1 2">
    <name type="scientific">[Mycobacterium] kokjensenii</name>
    <dbReference type="NCBI Taxonomy" id="3064287"/>
    <lineage>
        <taxon>Bacteria</taxon>
        <taxon>Bacillati</taxon>
        <taxon>Actinomycetota</taxon>
        <taxon>Actinomycetes</taxon>
        <taxon>Mycobacteriales</taxon>
        <taxon>Mycobacteriaceae</taxon>
        <taxon>Mycolicibacter</taxon>
    </lineage>
</organism>
<dbReference type="Proteomes" id="UP001190336">
    <property type="component" value="Chromosome"/>
</dbReference>
<protein>
    <submittedName>
        <fullName evidence="1">Uncharacterized protein</fullName>
    </submittedName>
</protein>
<proteinExistence type="predicted"/>